<organism evidence="2 3">
    <name type="scientific">Eleusine coracana subsp. coracana</name>
    <dbReference type="NCBI Taxonomy" id="191504"/>
    <lineage>
        <taxon>Eukaryota</taxon>
        <taxon>Viridiplantae</taxon>
        <taxon>Streptophyta</taxon>
        <taxon>Embryophyta</taxon>
        <taxon>Tracheophyta</taxon>
        <taxon>Spermatophyta</taxon>
        <taxon>Magnoliopsida</taxon>
        <taxon>Liliopsida</taxon>
        <taxon>Poales</taxon>
        <taxon>Poaceae</taxon>
        <taxon>PACMAD clade</taxon>
        <taxon>Chloridoideae</taxon>
        <taxon>Cynodonteae</taxon>
        <taxon>Eleusininae</taxon>
        <taxon>Eleusine</taxon>
    </lineage>
</organism>
<reference evidence="2" key="1">
    <citation type="journal article" date="2018" name="DNA Res.">
        <title>Multiple hybrid de novo genome assembly of finger millet, an orphan allotetraploid crop.</title>
        <authorList>
            <person name="Hatakeyama M."/>
            <person name="Aluri S."/>
            <person name="Balachadran M.T."/>
            <person name="Sivarajan S.R."/>
            <person name="Patrignani A."/>
            <person name="Gruter S."/>
            <person name="Poveda L."/>
            <person name="Shimizu-Inatsugi R."/>
            <person name="Baeten J."/>
            <person name="Francoijs K.J."/>
            <person name="Nataraja K.N."/>
            <person name="Reddy Y.A.N."/>
            <person name="Phadnis S."/>
            <person name="Ravikumar R.L."/>
            <person name="Schlapbach R."/>
            <person name="Sreeman S.M."/>
            <person name="Shimizu K.K."/>
        </authorList>
    </citation>
    <scope>NUCLEOTIDE SEQUENCE</scope>
</reference>
<dbReference type="AlphaFoldDB" id="A0AAV5E1D4"/>
<evidence type="ECO:0000256" key="1">
    <source>
        <dbReference type="SAM" id="MobiDB-lite"/>
    </source>
</evidence>
<comment type="caution">
    <text evidence="2">The sequence shown here is derived from an EMBL/GenBank/DDBJ whole genome shotgun (WGS) entry which is preliminary data.</text>
</comment>
<sequence>MASHSQSPPAKPRSPPEPTTIFALTDDLLRDIFLRHPSLPSLVRAALSCRPFLAAVRSSPAFRRRFRELHPPPLLGFFGNDITRISCFTPVRRHSDPDLAAAVRGADVFLTRVPPPTTPSPDGGSMIAAAAASSSST</sequence>
<dbReference type="InterPro" id="IPR036047">
    <property type="entry name" value="F-box-like_dom_sf"/>
</dbReference>
<proteinExistence type="predicted"/>
<evidence type="ECO:0008006" key="4">
    <source>
        <dbReference type="Google" id="ProtNLM"/>
    </source>
</evidence>
<dbReference type="Proteomes" id="UP001054889">
    <property type="component" value="Unassembled WGS sequence"/>
</dbReference>
<keyword evidence="3" id="KW-1185">Reference proteome</keyword>
<name>A0AAV5E1D4_ELECO</name>
<dbReference type="EMBL" id="BQKI01000072">
    <property type="protein sequence ID" value="GJN15925.1"/>
    <property type="molecule type" value="Genomic_DNA"/>
</dbReference>
<protein>
    <recommendedName>
        <fullName evidence="4">F-box domain-containing protein</fullName>
    </recommendedName>
</protein>
<reference evidence="2" key="2">
    <citation type="submission" date="2021-12" db="EMBL/GenBank/DDBJ databases">
        <title>Resequencing data analysis of finger millet.</title>
        <authorList>
            <person name="Hatakeyama M."/>
            <person name="Aluri S."/>
            <person name="Balachadran M.T."/>
            <person name="Sivarajan S.R."/>
            <person name="Poveda L."/>
            <person name="Shimizu-Inatsugi R."/>
            <person name="Schlapbach R."/>
            <person name="Sreeman S.M."/>
            <person name="Shimizu K.K."/>
        </authorList>
    </citation>
    <scope>NUCLEOTIDE SEQUENCE</scope>
</reference>
<accession>A0AAV5E1D4</accession>
<gene>
    <name evidence="2" type="primary">gb02872</name>
    <name evidence="2" type="ORF">PR202_gb02872</name>
</gene>
<feature type="region of interest" description="Disordered" evidence="1">
    <location>
        <begin position="115"/>
        <end position="137"/>
    </location>
</feature>
<feature type="compositionally biased region" description="Low complexity" evidence="1">
    <location>
        <begin position="120"/>
        <end position="137"/>
    </location>
</feature>
<evidence type="ECO:0000313" key="3">
    <source>
        <dbReference type="Proteomes" id="UP001054889"/>
    </source>
</evidence>
<evidence type="ECO:0000313" key="2">
    <source>
        <dbReference type="EMBL" id="GJN15925.1"/>
    </source>
</evidence>
<dbReference type="PANTHER" id="PTHR33207">
    <property type="entry name" value="F-BOX DOMAIN CONTAINING PROTEIN-RELATED"/>
    <property type="match status" value="1"/>
</dbReference>
<dbReference type="SUPFAM" id="SSF81383">
    <property type="entry name" value="F-box domain"/>
    <property type="match status" value="1"/>
</dbReference>